<dbReference type="GO" id="GO:0046872">
    <property type="term" value="F:metal ion binding"/>
    <property type="evidence" value="ECO:0007669"/>
    <property type="project" value="UniProtKB-KW"/>
</dbReference>
<dbReference type="InParanoid" id="A0A1X7TKT5"/>
<keyword evidence="7" id="KW-0695">RNA-directed DNA polymerase</keyword>
<keyword evidence="8" id="KW-0548">Nucleotidyltransferase</keyword>
<dbReference type="GO" id="GO:0006310">
    <property type="term" value="P:DNA recombination"/>
    <property type="evidence" value="ECO:0007669"/>
    <property type="project" value="UniProtKB-KW"/>
</dbReference>
<dbReference type="InterPro" id="IPR039537">
    <property type="entry name" value="Retrotran_Ty1/copia-like"/>
</dbReference>
<dbReference type="EnsemblMetazoa" id="Aqu2.1.15376_001">
    <property type="protein sequence ID" value="Aqu2.1.15376_001"/>
    <property type="gene ID" value="Aqu2.1.15376"/>
</dbReference>
<dbReference type="STRING" id="400682.A0A1X7TKT5"/>
<evidence type="ECO:0000256" key="3">
    <source>
        <dbReference type="ARBA" id="ARBA00022759"/>
    </source>
</evidence>
<evidence type="ECO:0000256" key="1">
    <source>
        <dbReference type="ARBA" id="ARBA00022722"/>
    </source>
</evidence>
<evidence type="ECO:0000256" key="9">
    <source>
        <dbReference type="ARBA" id="ARBA00023172"/>
    </source>
</evidence>
<dbReference type="eggNOG" id="KOG0017">
    <property type="taxonomic scope" value="Eukaryota"/>
</dbReference>
<keyword evidence="8" id="KW-0239">DNA-directed DNA polymerase</keyword>
<evidence type="ECO:0000256" key="4">
    <source>
        <dbReference type="ARBA" id="ARBA00022801"/>
    </source>
</evidence>
<evidence type="ECO:0000256" key="7">
    <source>
        <dbReference type="ARBA" id="ARBA00022918"/>
    </source>
</evidence>
<reference evidence="10" key="1">
    <citation type="submission" date="2017-05" db="UniProtKB">
        <authorList>
            <consortium name="EnsemblMetazoa"/>
        </authorList>
    </citation>
    <scope>IDENTIFICATION</scope>
</reference>
<keyword evidence="9" id="KW-0233">DNA recombination</keyword>
<dbReference type="PANTHER" id="PTHR42648:SF11">
    <property type="entry name" value="TRANSPOSON TY4-P GAG-POL POLYPROTEIN"/>
    <property type="match status" value="1"/>
</dbReference>
<organism evidence="10">
    <name type="scientific">Amphimedon queenslandica</name>
    <name type="common">Sponge</name>
    <dbReference type="NCBI Taxonomy" id="400682"/>
    <lineage>
        <taxon>Eukaryota</taxon>
        <taxon>Metazoa</taxon>
        <taxon>Porifera</taxon>
        <taxon>Demospongiae</taxon>
        <taxon>Heteroscleromorpha</taxon>
        <taxon>Haplosclerida</taxon>
        <taxon>Niphatidae</taxon>
        <taxon>Amphimedon</taxon>
    </lineage>
</organism>
<evidence type="ECO:0000256" key="6">
    <source>
        <dbReference type="ARBA" id="ARBA00022908"/>
    </source>
</evidence>
<dbReference type="GO" id="GO:0003964">
    <property type="term" value="F:RNA-directed DNA polymerase activity"/>
    <property type="evidence" value="ECO:0007669"/>
    <property type="project" value="UniProtKB-KW"/>
</dbReference>
<keyword evidence="3" id="KW-0255">Endonuclease</keyword>
<dbReference type="GO" id="GO:0016787">
    <property type="term" value="F:hydrolase activity"/>
    <property type="evidence" value="ECO:0007669"/>
    <property type="project" value="UniProtKB-KW"/>
</dbReference>
<dbReference type="GO" id="GO:0015074">
    <property type="term" value="P:DNA integration"/>
    <property type="evidence" value="ECO:0007669"/>
    <property type="project" value="UniProtKB-KW"/>
</dbReference>
<dbReference type="GO" id="GO:0003887">
    <property type="term" value="F:DNA-directed DNA polymerase activity"/>
    <property type="evidence" value="ECO:0007669"/>
    <property type="project" value="UniProtKB-KW"/>
</dbReference>
<proteinExistence type="predicted"/>
<keyword evidence="6" id="KW-0229">DNA integration</keyword>
<dbReference type="AlphaFoldDB" id="A0A1X7TKT5"/>
<dbReference type="GO" id="GO:0004519">
    <property type="term" value="F:endonuclease activity"/>
    <property type="evidence" value="ECO:0007669"/>
    <property type="project" value="UniProtKB-KW"/>
</dbReference>
<accession>A0A1X7TKT5</accession>
<keyword evidence="2" id="KW-0479">Metal-binding</keyword>
<evidence type="ECO:0000313" key="10">
    <source>
        <dbReference type="EnsemblMetazoa" id="Aqu2.1.15376_001"/>
    </source>
</evidence>
<evidence type="ECO:0000256" key="8">
    <source>
        <dbReference type="ARBA" id="ARBA00022932"/>
    </source>
</evidence>
<keyword evidence="5" id="KW-0460">Magnesium</keyword>
<evidence type="ECO:0000256" key="2">
    <source>
        <dbReference type="ARBA" id="ARBA00022723"/>
    </source>
</evidence>
<sequence length="76" mass="8804">MESAGSMMYFAGLPNNYWGEAVVAAAYIRNSVPTRAFSERVSPYERWYSHRTDLKHFKVIECVAYAHMPDSQRNKL</sequence>
<name>A0A1X7TKT5_AMPQE</name>
<keyword evidence="8" id="KW-0808">Transferase</keyword>
<dbReference type="PANTHER" id="PTHR42648">
    <property type="entry name" value="TRANSPOSASE, PUTATIVE-RELATED"/>
    <property type="match status" value="1"/>
</dbReference>
<keyword evidence="1" id="KW-0540">Nuclease</keyword>
<evidence type="ECO:0000256" key="5">
    <source>
        <dbReference type="ARBA" id="ARBA00022842"/>
    </source>
</evidence>
<evidence type="ECO:0008006" key="11">
    <source>
        <dbReference type="Google" id="ProtNLM"/>
    </source>
</evidence>
<keyword evidence="4" id="KW-0378">Hydrolase</keyword>
<protein>
    <recommendedName>
        <fullName evidence="11">Integrase catalytic domain-containing protein</fullName>
    </recommendedName>
</protein>